<dbReference type="PANTHER" id="PTHR46567:SF1">
    <property type="entry name" value="MEDIATOR OF RNA POLYMERASE II TRANSCRIPTION SUBUNIT 12"/>
    <property type="match status" value="1"/>
</dbReference>
<feature type="non-terminal residue" evidence="1">
    <location>
        <position position="1"/>
    </location>
</feature>
<organism evidence="1 2">
    <name type="scientific">Ensete ventricosum</name>
    <name type="common">Abyssinian banana</name>
    <name type="synonym">Musa ensete</name>
    <dbReference type="NCBI Taxonomy" id="4639"/>
    <lineage>
        <taxon>Eukaryota</taxon>
        <taxon>Viridiplantae</taxon>
        <taxon>Streptophyta</taxon>
        <taxon>Embryophyta</taxon>
        <taxon>Tracheophyta</taxon>
        <taxon>Spermatophyta</taxon>
        <taxon>Magnoliopsida</taxon>
        <taxon>Liliopsida</taxon>
        <taxon>Zingiberales</taxon>
        <taxon>Musaceae</taxon>
        <taxon>Ensete</taxon>
    </lineage>
</organism>
<dbReference type="PANTHER" id="PTHR46567">
    <property type="entry name" value="MEDIATOR OF RNA POLYMERASE II TRANSCRIPTION SUBUNIT 12"/>
    <property type="match status" value="1"/>
</dbReference>
<evidence type="ECO:0000313" key="2">
    <source>
        <dbReference type="Proteomes" id="UP000287651"/>
    </source>
</evidence>
<evidence type="ECO:0000313" key="1">
    <source>
        <dbReference type="EMBL" id="RRT38520.1"/>
    </source>
</evidence>
<accession>A0A426XGG0</accession>
<name>A0A426XGG0_ENSVE</name>
<dbReference type="EMBL" id="AMZH03021126">
    <property type="protein sequence ID" value="RRT38520.1"/>
    <property type="molecule type" value="Genomic_DNA"/>
</dbReference>
<proteinExistence type="predicted"/>
<dbReference type="Proteomes" id="UP000287651">
    <property type="component" value="Unassembled WGS sequence"/>
</dbReference>
<reference evidence="1 2" key="1">
    <citation type="journal article" date="2014" name="Agronomy (Basel)">
        <title>A Draft Genome Sequence for Ensete ventricosum, the Drought-Tolerant Tree Against Hunger.</title>
        <authorList>
            <person name="Harrison J."/>
            <person name="Moore K.A."/>
            <person name="Paszkiewicz K."/>
            <person name="Jones T."/>
            <person name="Grant M."/>
            <person name="Ambacheew D."/>
            <person name="Muzemil S."/>
            <person name="Studholme D.J."/>
        </authorList>
    </citation>
    <scope>NUCLEOTIDE SEQUENCE [LARGE SCALE GENOMIC DNA]</scope>
</reference>
<sequence>RYRPYRAVCTSPSVDRYADRLVSGCTALRKRLRAINESRALKRKAGQVYGVPLSGPLVTKAGAFPEQRACSEDSRRKWIEVYDHFR</sequence>
<gene>
    <name evidence="1" type="ORF">B296_00054976</name>
</gene>
<comment type="caution">
    <text evidence="1">The sequence shown here is derived from an EMBL/GenBank/DDBJ whole genome shotgun (WGS) entry which is preliminary data.</text>
</comment>
<dbReference type="AlphaFoldDB" id="A0A426XGG0"/>
<protein>
    <submittedName>
        <fullName evidence="1">Uncharacterized protein</fullName>
    </submittedName>
</protein>